<dbReference type="PROSITE" id="PS50125">
    <property type="entry name" value="GUANYLATE_CYCLASE_2"/>
    <property type="match status" value="2"/>
</dbReference>
<dbReference type="InterPro" id="IPR001054">
    <property type="entry name" value="A/G_cyclase"/>
</dbReference>
<dbReference type="PATRIC" id="fig|401562.3.peg.3202"/>
<feature type="domain" description="Guanylate cyclase" evidence="1">
    <location>
        <begin position="286"/>
        <end position="341"/>
    </location>
</feature>
<organism evidence="2 3">
    <name type="scientific">Aureimonas ureilytica</name>
    <dbReference type="NCBI Taxonomy" id="401562"/>
    <lineage>
        <taxon>Bacteria</taxon>
        <taxon>Pseudomonadati</taxon>
        <taxon>Pseudomonadota</taxon>
        <taxon>Alphaproteobacteria</taxon>
        <taxon>Hyphomicrobiales</taxon>
        <taxon>Aurantimonadaceae</taxon>
        <taxon>Aureimonas</taxon>
    </lineage>
</organism>
<accession>A0A175RDG9</accession>
<dbReference type="SUPFAM" id="SSF55073">
    <property type="entry name" value="Nucleotide cyclase"/>
    <property type="match status" value="2"/>
</dbReference>
<dbReference type="Proteomes" id="UP000078272">
    <property type="component" value="Unassembled WGS sequence"/>
</dbReference>
<dbReference type="Pfam" id="PF00211">
    <property type="entry name" value="Guanylate_cyc"/>
    <property type="match status" value="1"/>
</dbReference>
<dbReference type="GO" id="GO:0035556">
    <property type="term" value="P:intracellular signal transduction"/>
    <property type="evidence" value="ECO:0007669"/>
    <property type="project" value="InterPro"/>
</dbReference>
<dbReference type="RefSeq" id="WP_058633490.1">
    <property type="nucleotide sequence ID" value="NZ_LDPZ01000004.1"/>
</dbReference>
<dbReference type="OrthoDB" id="229671at2"/>
<dbReference type="EMBL" id="LDPZ01000004">
    <property type="protein sequence ID" value="KTQ98261.1"/>
    <property type="molecule type" value="Genomic_DNA"/>
</dbReference>
<gene>
    <name evidence="2" type="ORF">NS226_01600</name>
</gene>
<dbReference type="GO" id="GO:0009190">
    <property type="term" value="P:cyclic nucleotide biosynthetic process"/>
    <property type="evidence" value="ECO:0007669"/>
    <property type="project" value="InterPro"/>
</dbReference>
<dbReference type="GO" id="GO:0004016">
    <property type="term" value="F:adenylate cyclase activity"/>
    <property type="evidence" value="ECO:0007669"/>
    <property type="project" value="UniProtKB-ARBA"/>
</dbReference>
<sequence>MANNWKYDRARKSIDDRIADVETVTIVDYKRETDLMSIPTNKAYRMDAAHLYVEILNFAEILATTGIDGIAAHRRALRFLNLHQRAVHRILSRTDTRRVDFHNQRLHSIVAKPYGTAQEATRVHRAVAIAQLVTEVLAETGDESSHVPSAQVRVGIDTGLALAVNNGRNGYREPLFLGKAANMAAKFASNGSVVGIYLTNDARRAIGLPELGDGKDSTTALTAQEIQKSVDVADLGVSKTAIVNEWKKDNDDHPIGAHNFTRATPPLKDLNFNLLTPGNSKRMDTVSIYADIDNFTAYVNAHIEDDPENIVRCLHVIRAELDRVLWADFGGRRVRFIGDCIHGHLLEGTAHNTDEEATISTGAICSGALRSSFDLALERLEANDVPIDDLGLAIGFEFGSTAMSRLGIKGARTRCAIGRTVLKAEVEQKRCDGTQTAIGKKAYELGPESVRKLFGSDRRKSGLTYDDVLESLNADHDTTAKAIRAASVALAMPAVAAAAEQPFRPFSRGGRG</sequence>
<dbReference type="Gene3D" id="3.30.70.1230">
    <property type="entry name" value="Nucleotide cyclase"/>
    <property type="match status" value="2"/>
</dbReference>
<dbReference type="InterPro" id="IPR029787">
    <property type="entry name" value="Nucleotide_cyclase"/>
</dbReference>
<protein>
    <submittedName>
        <fullName evidence="2">Transcriptional regulator</fullName>
    </submittedName>
</protein>
<proteinExistence type="predicted"/>
<name>A0A175RDG9_9HYPH</name>
<dbReference type="AlphaFoldDB" id="A0A175RDG9"/>
<evidence type="ECO:0000313" key="3">
    <source>
        <dbReference type="Proteomes" id="UP000078272"/>
    </source>
</evidence>
<reference evidence="2 3" key="1">
    <citation type="journal article" date="2016" name="Front. Microbiol.">
        <title>Genomic Resource of Rice Seed Associated Bacteria.</title>
        <authorList>
            <person name="Midha S."/>
            <person name="Bansal K."/>
            <person name="Sharma S."/>
            <person name="Kumar N."/>
            <person name="Patil P.P."/>
            <person name="Chaudhry V."/>
            <person name="Patil P.B."/>
        </authorList>
    </citation>
    <scope>NUCLEOTIDE SEQUENCE [LARGE SCALE GENOMIC DNA]</scope>
    <source>
        <strain evidence="2 3">NS226</strain>
    </source>
</reference>
<comment type="caution">
    <text evidence="2">The sequence shown here is derived from an EMBL/GenBank/DDBJ whole genome shotgun (WGS) entry which is preliminary data.</text>
</comment>
<evidence type="ECO:0000259" key="1">
    <source>
        <dbReference type="PROSITE" id="PS50125"/>
    </source>
</evidence>
<evidence type="ECO:0000313" key="2">
    <source>
        <dbReference type="EMBL" id="KTQ98261.1"/>
    </source>
</evidence>
<feature type="domain" description="Guanylate cyclase" evidence="1">
    <location>
        <begin position="49"/>
        <end position="188"/>
    </location>
</feature>